<evidence type="ECO:0000313" key="11">
    <source>
        <dbReference type="Proteomes" id="UP000594903"/>
    </source>
</evidence>
<feature type="domain" description="Response regulatory" evidence="7">
    <location>
        <begin position="3"/>
        <end position="121"/>
    </location>
</feature>
<keyword evidence="2" id="KW-0805">Transcription regulation</keyword>
<dbReference type="PROSITE" id="PS50043">
    <property type="entry name" value="HTH_LUXR_2"/>
    <property type="match status" value="1"/>
</dbReference>
<feature type="modified residue" description="4-aspartylphosphate" evidence="5">
    <location>
        <position position="56"/>
    </location>
</feature>
<dbReference type="PROSITE" id="PS00622">
    <property type="entry name" value="HTH_LUXR_1"/>
    <property type="match status" value="1"/>
</dbReference>
<name>A0A378XFR7_9BURK</name>
<evidence type="ECO:0000256" key="5">
    <source>
        <dbReference type="PROSITE-ProRule" id="PRU00169"/>
    </source>
</evidence>
<dbReference type="SUPFAM" id="SSF46894">
    <property type="entry name" value="C-terminal effector domain of the bipartite response regulators"/>
    <property type="match status" value="1"/>
</dbReference>
<accession>A0A378XFR7</accession>
<reference evidence="8 11" key="2">
    <citation type="submission" date="2020-12" db="EMBL/GenBank/DDBJ databases">
        <title>FDA dAtabase for Regulatory Grade micrObial Sequences (FDA-ARGOS): Supporting development and validation of Infectious Disease Dx tests.</title>
        <authorList>
            <person name="Sproer C."/>
            <person name="Gronow S."/>
            <person name="Severitt S."/>
            <person name="Schroder I."/>
            <person name="Tallon L."/>
            <person name="Sadzewicz L."/>
            <person name="Zhao X."/>
            <person name="Boylan J."/>
            <person name="Ott S."/>
            <person name="Bowen H."/>
            <person name="Vavikolanu K."/>
            <person name="Mehta A."/>
            <person name="Aluvathingal J."/>
            <person name="Nadendla S."/>
            <person name="Lowell S."/>
            <person name="Myers T."/>
            <person name="Yan Y."/>
            <person name="Sichtig H."/>
        </authorList>
    </citation>
    <scope>NUCLEOTIDE SEQUENCE [LARGE SCALE GENOMIC DNA]</scope>
    <source>
        <strain evidence="8 11">FDAARGOS_872</strain>
    </source>
</reference>
<dbReference type="OrthoDB" id="9816469at2"/>
<protein>
    <submittedName>
        <fullName evidence="9">Response regulator protein vraR</fullName>
    </submittedName>
    <submittedName>
        <fullName evidence="8">Response regulator transcription factor</fullName>
    </submittedName>
</protein>
<keyword evidence="11" id="KW-1185">Reference proteome</keyword>
<keyword evidence="3" id="KW-0238">DNA-binding</keyword>
<dbReference type="InterPro" id="IPR016032">
    <property type="entry name" value="Sig_transdc_resp-reg_C-effctor"/>
</dbReference>
<dbReference type="InterPro" id="IPR011006">
    <property type="entry name" value="CheY-like_superfamily"/>
</dbReference>
<keyword evidence="4" id="KW-0804">Transcription</keyword>
<evidence type="ECO:0000256" key="4">
    <source>
        <dbReference type="ARBA" id="ARBA00023163"/>
    </source>
</evidence>
<dbReference type="InterPro" id="IPR058245">
    <property type="entry name" value="NreC/VraR/RcsB-like_REC"/>
</dbReference>
<keyword evidence="1 5" id="KW-0597">Phosphoprotein</keyword>
<dbReference type="InterPro" id="IPR001789">
    <property type="entry name" value="Sig_transdc_resp-reg_receiver"/>
</dbReference>
<organism evidence="9 10">
    <name type="scientific">Oligella ureolytica</name>
    <dbReference type="NCBI Taxonomy" id="90244"/>
    <lineage>
        <taxon>Bacteria</taxon>
        <taxon>Pseudomonadati</taxon>
        <taxon>Pseudomonadota</taxon>
        <taxon>Betaproteobacteria</taxon>
        <taxon>Burkholderiales</taxon>
        <taxon>Alcaligenaceae</taxon>
        <taxon>Oligella</taxon>
    </lineage>
</organism>
<sequence>MVKILLIDDHTLFRSGLKSLIQREAESRYEVVAEAADGLEGVKMMAKYSPDIILLDLSMPVMNGKETLQQIMNINPEQVVLMLTVSEDATDLTECMQLGAKGFLLKNIEADFLLESIDKALNGDTVFSPEMTQKLLNQIISTNAALKSPQEDSQELNANQVKIDQLTNREREILAYIAAGESNKQIARSLDVAENTVKVHVQNVLKKLEVNSRVQAAVIAVQFNIQADH</sequence>
<dbReference type="InterPro" id="IPR000792">
    <property type="entry name" value="Tscrpt_reg_LuxR_C"/>
</dbReference>
<evidence type="ECO:0000313" key="8">
    <source>
        <dbReference type="EMBL" id="QPT41125.1"/>
    </source>
</evidence>
<dbReference type="Proteomes" id="UP000594903">
    <property type="component" value="Chromosome"/>
</dbReference>
<dbReference type="GO" id="GO:0003677">
    <property type="term" value="F:DNA binding"/>
    <property type="evidence" value="ECO:0007669"/>
    <property type="project" value="UniProtKB-KW"/>
</dbReference>
<evidence type="ECO:0000313" key="9">
    <source>
        <dbReference type="EMBL" id="SUA53775.1"/>
    </source>
</evidence>
<evidence type="ECO:0000256" key="2">
    <source>
        <dbReference type="ARBA" id="ARBA00023015"/>
    </source>
</evidence>
<dbReference type="PROSITE" id="PS50110">
    <property type="entry name" value="RESPONSE_REGULATORY"/>
    <property type="match status" value="1"/>
</dbReference>
<dbReference type="SMART" id="SM00421">
    <property type="entry name" value="HTH_LUXR"/>
    <property type="match status" value="1"/>
</dbReference>
<evidence type="ECO:0000256" key="3">
    <source>
        <dbReference type="ARBA" id="ARBA00023125"/>
    </source>
</evidence>
<evidence type="ECO:0000313" key="10">
    <source>
        <dbReference type="Proteomes" id="UP000254603"/>
    </source>
</evidence>
<dbReference type="RefSeq" id="WP_018575705.1">
    <property type="nucleotide sequence ID" value="NZ_CP065725.1"/>
</dbReference>
<evidence type="ECO:0000256" key="1">
    <source>
        <dbReference type="ARBA" id="ARBA00022553"/>
    </source>
</evidence>
<dbReference type="CDD" id="cd06170">
    <property type="entry name" value="LuxR_C_like"/>
    <property type="match status" value="1"/>
</dbReference>
<dbReference type="PANTHER" id="PTHR43214:SF41">
    <property type="entry name" value="NITRATE_NITRITE RESPONSE REGULATOR PROTEIN NARP"/>
    <property type="match status" value="1"/>
</dbReference>
<evidence type="ECO:0000259" key="7">
    <source>
        <dbReference type="PROSITE" id="PS50110"/>
    </source>
</evidence>
<dbReference type="AlphaFoldDB" id="A0A378XFR7"/>
<dbReference type="CDD" id="cd17535">
    <property type="entry name" value="REC_NarL-like"/>
    <property type="match status" value="1"/>
</dbReference>
<dbReference type="GO" id="GO:0006355">
    <property type="term" value="P:regulation of DNA-templated transcription"/>
    <property type="evidence" value="ECO:0007669"/>
    <property type="project" value="InterPro"/>
</dbReference>
<evidence type="ECO:0000259" key="6">
    <source>
        <dbReference type="PROSITE" id="PS50043"/>
    </source>
</evidence>
<dbReference type="EMBL" id="CP065725">
    <property type="protein sequence ID" value="QPT41125.1"/>
    <property type="molecule type" value="Genomic_DNA"/>
</dbReference>
<dbReference type="InterPro" id="IPR039420">
    <property type="entry name" value="WalR-like"/>
</dbReference>
<dbReference type="GO" id="GO:0000160">
    <property type="term" value="P:phosphorelay signal transduction system"/>
    <property type="evidence" value="ECO:0007669"/>
    <property type="project" value="InterPro"/>
</dbReference>
<gene>
    <name evidence="9" type="primary">vraR</name>
    <name evidence="8" type="ORF">I6G29_06235</name>
    <name evidence="9" type="ORF">NCTC11997_01303</name>
</gene>
<dbReference type="SUPFAM" id="SSF52172">
    <property type="entry name" value="CheY-like"/>
    <property type="match status" value="1"/>
</dbReference>
<dbReference type="Proteomes" id="UP000254603">
    <property type="component" value="Unassembled WGS sequence"/>
</dbReference>
<dbReference type="Gene3D" id="3.40.50.2300">
    <property type="match status" value="1"/>
</dbReference>
<dbReference type="PRINTS" id="PR00038">
    <property type="entry name" value="HTHLUXR"/>
</dbReference>
<dbReference type="Pfam" id="PF00072">
    <property type="entry name" value="Response_reg"/>
    <property type="match status" value="1"/>
</dbReference>
<reference evidence="9 10" key="1">
    <citation type="submission" date="2018-06" db="EMBL/GenBank/DDBJ databases">
        <authorList>
            <consortium name="Pathogen Informatics"/>
            <person name="Doyle S."/>
        </authorList>
    </citation>
    <scope>NUCLEOTIDE SEQUENCE [LARGE SCALE GENOMIC DNA]</scope>
    <source>
        <strain evidence="9 10">NCTC11997</strain>
    </source>
</reference>
<dbReference type="EMBL" id="UGSB01000001">
    <property type="protein sequence ID" value="SUA53775.1"/>
    <property type="molecule type" value="Genomic_DNA"/>
</dbReference>
<proteinExistence type="predicted"/>
<dbReference type="STRING" id="1122619.GCA_000373745_02526"/>
<dbReference type="Pfam" id="PF00196">
    <property type="entry name" value="GerE"/>
    <property type="match status" value="1"/>
</dbReference>
<dbReference type="PANTHER" id="PTHR43214">
    <property type="entry name" value="TWO-COMPONENT RESPONSE REGULATOR"/>
    <property type="match status" value="1"/>
</dbReference>
<dbReference type="SMART" id="SM00448">
    <property type="entry name" value="REC"/>
    <property type="match status" value="1"/>
</dbReference>
<feature type="domain" description="HTH luxR-type" evidence="6">
    <location>
        <begin position="159"/>
        <end position="224"/>
    </location>
</feature>